<proteinExistence type="predicted"/>
<dbReference type="EMBL" id="BAAAHQ010000031">
    <property type="protein sequence ID" value="GAA0941846.1"/>
    <property type="molecule type" value="Genomic_DNA"/>
</dbReference>
<evidence type="ECO:0000313" key="2">
    <source>
        <dbReference type="Proteomes" id="UP001501578"/>
    </source>
</evidence>
<comment type="caution">
    <text evidence="1">The sequence shown here is derived from an EMBL/GenBank/DDBJ whole genome shotgun (WGS) entry which is preliminary data.</text>
</comment>
<protein>
    <submittedName>
        <fullName evidence="1">Uncharacterized protein</fullName>
    </submittedName>
</protein>
<organism evidence="1 2">
    <name type="scientific">Nonomuraea longicatena</name>
    <dbReference type="NCBI Taxonomy" id="83682"/>
    <lineage>
        <taxon>Bacteria</taxon>
        <taxon>Bacillati</taxon>
        <taxon>Actinomycetota</taxon>
        <taxon>Actinomycetes</taxon>
        <taxon>Streptosporangiales</taxon>
        <taxon>Streptosporangiaceae</taxon>
        <taxon>Nonomuraea</taxon>
    </lineage>
</organism>
<keyword evidence="2" id="KW-1185">Reference proteome</keyword>
<gene>
    <name evidence="1" type="ORF">GCM10009560_54100</name>
</gene>
<evidence type="ECO:0000313" key="1">
    <source>
        <dbReference type="EMBL" id="GAA0941846.1"/>
    </source>
</evidence>
<reference evidence="2" key="1">
    <citation type="journal article" date="2019" name="Int. J. Syst. Evol. Microbiol.">
        <title>The Global Catalogue of Microorganisms (GCM) 10K type strain sequencing project: providing services to taxonomists for standard genome sequencing and annotation.</title>
        <authorList>
            <consortium name="The Broad Institute Genomics Platform"/>
            <consortium name="The Broad Institute Genome Sequencing Center for Infectious Disease"/>
            <person name="Wu L."/>
            <person name="Ma J."/>
        </authorList>
    </citation>
    <scope>NUCLEOTIDE SEQUENCE [LARGE SCALE GENOMIC DNA]</scope>
    <source>
        <strain evidence="2">JCM 11136</strain>
    </source>
</reference>
<dbReference type="RefSeq" id="WP_343952856.1">
    <property type="nucleotide sequence ID" value="NZ_BAAAHQ010000031.1"/>
</dbReference>
<accession>A0ABP4B024</accession>
<name>A0ABP4B024_9ACTN</name>
<dbReference type="Proteomes" id="UP001501578">
    <property type="component" value="Unassembled WGS sequence"/>
</dbReference>
<sequence>MTEVRVSDVAGLRQAITERATAIEVVGIISGSPSITLPPGTTLRGGVLRFGGRGVRVTTGNTLRDRRTGGQQRPGLDRPMGTLTVHGDLATAGGTGTSLVKGVQTELSAIALSVKPGGSIESLRVDGDIRTRGDGFPAVELDGPVGEVTLGGTVIGPVVGSALDSGTPDGDPRFSR</sequence>